<dbReference type="Proteomes" id="UP000650511">
    <property type="component" value="Unassembled WGS sequence"/>
</dbReference>
<organism evidence="1 2">
    <name type="scientific">Egicoccus halophilus</name>
    <dbReference type="NCBI Taxonomy" id="1670830"/>
    <lineage>
        <taxon>Bacteria</taxon>
        <taxon>Bacillati</taxon>
        <taxon>Actinomycetota</taxon>
        <taxon>Nitriliruptoria</taxon>
        <taxon>Egicoccales</taxon>
        <taxon>Egicoccaceae</taxon>
        <taxon>Egicoccus</taxon>
    </lineage>
</organism>
<keyword evidence="2" id="KW-1185">Reference proteome</keyword>
<comment type="caution">
    <text evidence="1">The sequence shown here is derived from an EMBL/GenBank/DDBJ whole genome shotgun (WGS) entry which is preliminary data.</text>
</comment>
<evidence type="ECO:0000313" key="1">
    <source>
        <dbReference type="EMBL" id="GGI07035.1"/>
    </source>
</evidence>
<dbReference type="RefSeq" id="WP_165403893.1">
    <property type="nucleotide sequence ID" value="NZ_BMHA01000007.1"/>
</dbReference>
<reference evidence="1" key="1">
    <citation type="journal article" date="2014" name="Int. J. Syst. Evol. Microbiol.">
        <title>Complete genome sequence of Corynebacterium casei LMG S-19264T (=DSM 44701T), isolated from a smear-ripened cheese.</title>
        <authorList>
            <consortium name="US DOE Joint Genome Institute (JGI-PGF)"/>
            <person name="Walter F."/>
            <person name="Albersmeier A."/>
            <person name="Kalinowski J."/>
            <person name="Ruckert C."/>
        </authorList>
    </citation>
    <scope>NUCLEOTIDE SEQUENCE</scope>
    <source>
        <strain evidence="1">CGMCC 1.14988</strain>
    </source>
</reference>
<proteinExistence type="predicted"/>
<dbReference type="EMBL" id="BMHA01000007">
    <property type="protein sequence ID" value="GGI07035.1"/>
    <property type="molecule type" value="Genomic_DNA"/>
</dbReference>
<reference evidence="1" key="2">
    <citation type="submission" date="2020-09" db="EMBL/GenBank/DDBJ databases">
        <authorList>
            <person name="Sun Q."/>
            <person name="Zhou Y."/>
        </authorList>
    </citation>
    <scope>NUCLEOTIDE SEQUENCE</scope>
    <source>
        <strain evidence="1">CGMCC 1.14988</strain>
    </source>
</reference>
<accession>A0A8J3EU64</accession>
<evidence type="ECO:0000313" key="2">
    <source>
        <dbReference type="Proteomes" id="UP000650511"/>
    </source>
</evidence>
<gene>
    <name evidence="1" type="ORF">GCM10011354_22080</name>
</gene>
<name>A0A8J3EU64_9ACTN</name>
<dbReference type="AlphaFoldDB" id="A0A8J3EU64"/>
<protein>
    <submittedName>
        <fullName evidence="1">Uncharacterized protein</fullName>
    </submittedName>
</protein>
<sequence length="55" mass="6211">MELSILASVVNAVLAWWRRPLTDTSTFQHPVGPHTVFCEFCSDWHPPDNCAGSWP</sequence>